<feature type="chain" id="PRO_5042917298" description="WSC domain-containing protein" evidence="8">
    <location>
        <begin position="24"/>
        <end position="620"/>
    </location>
</feature>
<feature type="compositionally biased region" description="Polar residues" evidence="7">
    <location>
        <begin position="495"/>
        <end position="510"/>
    </location>
</feature>
<sequence>MSLARRLYLWMLIWIGLPAQAKTEILVIGTPIIPTTSVLTSTITLTTTVEYRPSLIPGNSQYTLVGCYSSLPKDGGHIFGPDDYDAVSEDKPLRGNLTIDSCLQGCGSAVSPKVEAETYIYAGLRNGRCGNELSADLHKLPNDNCMAPCLGDPRLSCGGRVNIAVYSLKSTTSQTKHPAITTTANPSTSALSTTEAESTTSHETLPPSVLPGKPASTPTVAAITGSLSGAVLVTAGVFLCYRAHIRKKRIQDAHVISMLDRHGRRSIQSPIFTQAEVHSQVAQFVAPKHEQGGDRSGTGKSKHNDHGGVVPSTPALESGSRFSAGLHPRRGSRTAATWEERDSIEMMGQGRRSPPRINAQAHVEDATSSAVHWRRPSNPNDISSSPHSTMTTHKRTKSSQVIVPPPPLSARVDGLGERAWHRRKLSTPYQPPAGVGSILPPAPPAQSRPGREDIKETSPPPPPPPPRPRRSFDTIEFEPELGDFSAPDVGADATSEWSPLGTSRNMSTPSLGRYGSLARSRRANTESPVLGWRTPPGRSEVDTGGVLGDSSTPVLPPVAPGERFDHRRWRGTSYTEPYEHEREGEADRSQRGEGVDRSPVSASSTGTSILFGLEEFNRRL</sequence>
<feature type="region of interest" description="Disordered" evidence="7">
    <location>
        <begin position="367"/>
        <end position="412"/>
    </location>
</feature>
<comment type="subcellular location">
    <subcellularLocation>
        <location evidence="1">Membrane</location>
        <topology evidence="1">Single-pass membrane protein</topology>
    </subcellularLocation>
</comment>
<dbReference type="PANTHER" id="PTHR24269:SF16">
    <property type="entry name" value="PROTEIN SLG1"/>
    <property type="match status" value="1"/>
</dbReference>
<feature type="region of interest" description="Disordered" evidence="7">
    <location>
        <begin position="287"/>
        <end position="336"/>
    </location>
</feature>
<dbReference type="Proteomes" id="UP001305414">
    <property type="component" value="Unassembled WGS sequence"/>
</dbReference>
<dbReference type="GO" id="GO:0005886">
    <property type="term" value="C:plasma membrane"/>
    <property type="evidence" value="ECO:0007669"/>
    <property type="project" value="TreeGrafter"/>
</dbReference>
<keyword evidence="5" id="KW-0472">Membrane</keyword>
<feature type="signal peptide" evidence="8">
    <location>
        <begin position="1"/>
        <end position="23"/>
    </location>
</feature>
<feature type="region of interest" description="Disordered" evidence="7">
    <location>
        <begin position="426"/>
        <end position="608"/>
    </location>
</feature>
<evidence type="ECO:0000313" key="10">
    <source>
        <dbReference type="EMBL" id="KAK5627067.1"/>
    </source>
</evidence>
<keyword evidence="6" id="KW-0325">Glycoprotein</keyword>
<feature type="compositionally biased region" description="Polar residues" evidence="7">
    <location>
        <begin position="377"/>
        <end position="391"/>
    </location>
</feature>
<evidence type="ECO:0000256" key="3">
    <source>
        <dbReference type="ARBA" id="ARBA00022729"/>
    </source>
</evidence>
<dbReference type="AlphaFoldDB" id="A0AAN7Z2S6"/>
<gene>
    <name evidence="10" type="ORF">RRF57_002782</name>
</gene>
<evidence type="ECO:0000313" key="11">
    <source>
        <dbReference type="Proteomes" id="UP001305414"/>
    </source>
</evidence>
<organism evidence="10 11">
    <name type="scientific">Xylaria bambusicola</name>
    <dbReference type="NCBI Taxonomy" id="326684"/>
    <lineage>
        <taxon>Eukaryota</taxon>
        <taxon>Fungi</taxon>
        <taxon>Dikarya</taxon>
        <taxon>Ascomycota</taxon>
        <taxon>Pezizomycotina</taxon>
        <taxon>Sordariomycetes</taxon>
        <taxon>Xylariomycetidae</taxon>
        <taxon>Xylariales</taxon>
        <taxon>Xylariaceae</taxon>
        <taxon>Xylaria</taxon>
    </lineage>
</organism>
<keyword evidence="3 8" id="KW-0732">Signal</keyword>
<accession>A0AAN7Z2S6</accession>
<protein>
    <recommendedName>
        <fullName evidence="9">WSC domain-containing protein</fullName>
    </recommendedName>
</protein>
<comment type="caution">
    <text evidence="10">The sequence shown here is derived from an EMBL/GenBank/DDBJ whole genome shotgun (WGS) entry which is preliminary data.</text>
</comment>
<evidence type="ECO:0000256" key="8">
    <source>
        <dbReference type="SAM" id="SignalP"/>
    </source>
</evidence>
<feature type="compositionally biased region" description="Polar residues" evidence="7">
    <location>
        <begin position="174"/>
        <end position="186"/>
    </location>
</feature>
<evidence type="ECO:0000256" key="6">
    <source>
        <dbReference type="ARBA" id="ARBA00023180"/>
    </source>
</evidence>
<evidence type="ECO:0000259" key="9">
    <source>
        <dbReference type="PROSITE" id="PS51212"/>
    </source>
</evidence>
<evidence type="ECO:0000256" key="7">
    <source>
        <dbReference type="SAM" id="MobiDB-lite"/>
    </source>
</evidence>
<evidence type="ECO:0000256" key="5">
    <source>
        <dbReference type="ARBA" id="ARBA00023136"/>
    </source>
</evidence>
<dbReference type="InterPro" id="IPR002889">
    <property type="entry name" value="WSC_carb-bd"/>
</dbReference>
<reference evidence="10 11" key="1">
    <citation type="submission" date="2023-10" db="EMBL/GenBank/DDBJ databases">
        <title>Draft genome sequence of Xylaria bambusicola isolate GMP-LS, the root and basal stem rot pathogen of sugarcane in Indonesia.</title>
        <authorList>
            <person name="Selvaraj P."/>
            <person name="Muralishankar V."/>
            <person name="Muruganantham S."/>
            <person name="Sp S."/>
            <person name="Haryani S."/>
            <person name="Lau K.J.X."/>
            <person name="Naqvi N.I."/>
        </authorList>
    </citation>
    <scope>NUCLEOTIDE SEQUENCE [LARGE SCALE GENOMIC DNA]</scope>
    <source>
        <strain evidence="10">GMP-LS</strain>
    </source>
</reference>
<evidence type="ECO:0000256" key="2">
    <source>
        <dbReference type="ARBA" id="ARBA00022692"/>
    </source>
</evidence>
<proteinExistence type="predicted"/>
<keyword evidence="11" id="KW-1185">Reference proteome</keyword>
<keyword evidence="4" id="KW-1133">Transmembrane helix</keyword>
<feature type="domain" description="WSC" evidence="9">
    <location>
        <begin position="61"/>
        <end position="169"/>
    </location>
</feature>
<dbReference type="PANTHER" id="PTHR24269">
    <property type="entry name" value="KREMEN PROTEIN"/>
    <property type="match status" value="1"/>
</dbReference>
<feature type="compositionally biased region" description="Basic and acidic residues" evidence="7">
    <location>
        <begin position="577"/>
        <end position="596"/>
    </location>
</feature>
<evidence type="ECO:0000256" key="4">
    <source>
        <dbReference type="ARBA" id="ARBA00022989"/>
    </source>
</evidence>
<keyword evidence="2" id="KW-0812">Transmembrane</keyword>
<dbReference type="Pfam" id="PF01822">
    <property type="entry name" value="WSC"/>
    <property type="match status" value="1"/>
</dbReference>
<feature type="compositionally biased region" description="Low complexity" evidence="7">
    <location>
        <begin position="187"/>
        <end position="205"/>
    </location>
</feature>
<name>A0AAN7Z2S6_9PEZI</name>
<feature type="region of interest" description="Disordered" evidence="7">
    <location>
        <begin position="174"/>
        <end position="213"/>
    </location>
</feature>
<dbReference type="EMBL" id="JAWHQM010000004">
    <property type="protein sequence ID" value="KAK5627067.1"/>
    <property type="molecule type" value="Genomic_DNA"/>
</dbReference>
<dbReference type="InterPro" id="IPR051836">
    <property type="entry name" value="Kremen_rcpt"/>
</dbReference>
<evidence type="ECO:0000256" key="1">
    <source>
        <dbReference type="ARBA" id="ARBA00004167"/>
    </source>
</evidence>
<dbReference type="PROSITE" id="PS51212">
    <property type="entry name" value="WSC"/>
    <property type="match status" value="1"/>
</dbReference>